<dbReference type="KEGG" id="anf:AQPE_4465"/>
<dbReference type="EMBL" id="AP018694">
    <property type="protein sequence ID" value="BBE20274.1"/>
    <property type="molecule type" value="Genomic_DNA"/>
</dbReference>
<sequence length="744" mass="86618">MVKSSFVLALTVLSLFSSQLYSAKCETDTIKRNIFHSEKQDKQEVNKINKDYIIRVKKRASDIKLDGLINEDDWRKGEIINLSHMVLPYDTGQATARSEVMMTYDEKAFYLAFIFHDTVPGKRPVESLRRDFVFTNNDNFSIYIDPFNDQTTGYSFGISASGAQRDGSISNGNVNNLMWDCKWQSVIKNFGDRWTGEVRIPFKSIRYKTGVDHWGIQISRNDMKLNEKSAWAPVPRQFATATLSYAGQLLWETPPRRSGLRLTFIPYLNSSISQNIENGENPKYKYNFGLDSKIGLSTSLNLDLTYNPDFSQAEVDDQVTNLDRFELYFPEKRQFFLENSDLFGSFGTDNIRPFFSRRVGLDAPVLAGARLSGKIGRDWRLGLMDMQTEKEGNLLVRNFFVASFQKKVFARSNVGGVFVNKEQINAPLDWQDGNKYNRIVGLEYNLASRDNFLNSKFFAQKSFTSGKMTSEEYTQGINFAYSRKSHLLEMEELYVGRDYNAEAGYVPRKDYLKVNPKATFNFFPKNGLLEYHGFSTEVVNFYSPWNMELIERQISANYFLQFKNRAHLVIINELNYLVLQKDYDPTNNGKYYLPAESSYKWYKFALSFTSDNSKLFKYLIHSGYGGYYNGERWIVEGNLNYRVQPYGYISLVYSYNNLILPAPWNHSGLWLVGTKLDMTFTDKLFFSTYIQYNQQINNININARFQWRYKPVSDLFIVYTDNYFPEYMVEKNRALVLKISYWFN</sequence>
<protein>
    <submittedName>
        <fullName evidence="4">Uncharacterized protein</fullName>
    </submittedName>
</protein>
<organism evidence="4 5">
    <name type="scientific">Aquipluma nitroreducens</name>
    <dbReference type="NCBI Taxonomy" id="2010828"/>
    <lineage>
        <taxon>Bacteria</taxon>
        <taxon>Pseudomonadati</taxon>
        <taxon>Bacteroidota</taxon>
        <taxon>Bacteroidia</taxon>
        <taxon>Marinilabiliales</taxon>
        <taxon>Prolixibacteraceae</taxon>
        <taxon>Aquipluma</taxon>
    </lineage>
</organism>
<dbReference type="Pfam" id="PF19313">
    <property type="entry name" value="DUF5916"/>
    <property type="match status" value="1"/>
</dbReference>
<dbReference type="Proteomes" id="UP001193389">
    <property type="component" value="Chromosome"/>
</dbReference>
<proteinExistence type="predicted"/>
<name>A0A5K7SGC9_9BACT</name>
<dbReference type="CDD" id="cd09618">
    <property type="entry name" value="CBM9_like_2"/>
    <property type="match status" value="1"/>
</dbReference>
<dbReference type="AlphaFoldDB" id="A0A5K7SGC9"/>
<dbReference type="GO" id="GO:0016052">
    <property type="term" value="P:carbohydrate catabolic process"/>
    <property type="evidence" value="ECO:0007669"/>
    <property type="project" value="InterPro"/>
</dbReference>
<gene>
    <name evidence="4" type="ORF">AQPE_4465</name>
</gene>
<accession>A0A5K7SGC9</accession>
<dbReference type="Pfam" id="PF06452">
    <property type="entry name" value="CBM9_1"/>
    <property type="match status" value="1"/>
</dbReference>
<dbReference type="InterPro" id="IPR010502">
    <property type="entry name" value="Carb-bd_dom_fam9"/>
</dbReference>
<evidence type="ECO:0000259" key="3">
    <source>
        <dbReference type="Pfam" id="PF19313"/>
    </source>
</evidence>
<dbReference type="RefSeq" id="WP_318348435.1">
    <property type="nucleotide sequence ID" value="NZ_AP018694.1"/>
</dbReference>
<feature type="domain" description="DUF5916" evidence="3">
    <location>
        <begin position="260"/>
        <end position="361"/>
    </location>
</feature>
<reference evidence="4" key="1">
    <citation type="journal article" date="2020" name="Int. J. Syst. Evol. Microbiol.">
        <title>Aquipluma nitroreducens gen. nov. sp. nov., a novel facultatively anaerobic bacterium isolated from a freshwater lake.</title>
        <authorList>
            <person name="Watanabe M."/>
            <person name="Kojima H."/>
            <person name="Fukui M."/>
        </authorList>
    </citation>
    <scope>NUCLEOTIDE SEQUENCE</scope>
    <source>
        <strain evidence="4">MeG22</strain>
    </source>
</reference>
<dbReference type="InterPro" id="IPR045670">
    <property type="entry name" value="DUF5916"/>
</dbReference>
<evidence type="ECO:0000313" key="5">
    <source>
        <dbReference type="Proteomes" id="UP001193389"/>
    </source>
</evidence>
<dbReference type="SUPFAM" id="SSF49344">
    <property type="entry name" value="CBD9-like"/>
    <property type="match status" value="1"/>
</dbReference>
<dbReference type="GO" id="GO:0004553">
    <property type="term" value="F:hydrolase activity, hydrolyzing O-glycosyl compounds"/>
    <property type="evidence" value="ECO:0007669"/>
    <property type="project" value="InterPro"/>
</dbReference>
<dbReference type="GO" id="GO:0030246">
    <property type="term" value="F:carbohydrate binding"/>
    <property type="evidence" value="ECO:0007669"/>
    <property type="project" value="InterPro"/>
</dbReference>
<feature type="domain" description="Carbohydrate-binding" evidence="2">
    <location>
        <begin position="66"/>
        <end position="224"/>
    </location>
</feature>
<dbReference type="Gene3D" id="2.60.40.1190">
    <property type="match status" value="1"/>
</dbReference>
<evidence type="ECO:0000313" key="4">
    <source>
        <dbReference type="EMBL" id="BBE20274.1"/>
    </source>
</evidence>
<evidence type="ECO:0000259" key="2">
    <source>
        <dbReference type="Pfam" id="PF06452"/>
    </source>
</evidence>
<keyword evidence="1" id="KW-0732">Signal</keyword>
<keyword evidence="5" id="KW-1185">Reference proteome</keyword>
<feature type="chain" id="PRO_5024303958" evidence="1">
    <location>
        <begin position="24"/>
        <end position="744"/>
    </location>
</feature>
<feature type="signal peptide" evidence="1">
    <location>
        <begin position="1"/>
        <end position="23"/>
    </location>
</feature>
<evidence type="ECO:0000256" key="1">
    <source>
        <dbReference type="SAM" id="SignalP"/>
    </source>
</evidence>